<keyword evidence="10" id="KW-1185">Reference proteome</keyword>
<dbReference type="AlphaFoldDB" id="A0A0V0SM04"/>
<dbReference type="InterPro" id="IPR031595">
    <property type="entry name" value="PRORP_C"/>
</dbReference>
<dbReference type="Gene3D" id="3.40.50.11980">
    <property type="match status" value="1"/>
</dbReference>
<evidence type="ECO:0000313" key="10">
    <source>
        <dbReference type="Proteomes" id="UP000054630"/>
    </source>
</evidence>
<dbReference type="GO" id="GO:0004526">
    <property type="term" value="F:ribonuclease P activity"/>
    <property type="evidence" value="ECO:0007669"/>
    <property type="project" value="TreeGrafter"/>
</dbReference>
<protein>
    <submittedName>
        <fullName evidence="9">Mitochondrial ribonuclease P protein 3</fullName>
    </submittedName>
</protein>
<name>A0A0V0SM04_9BILA</name>
<evidence type="ECO:0000256" key="4">
    <source>
        <dbReference type="ARBA" id="ARBA00022801"/>
    </source>
</evidence>
<sequence>LIASRMFVLALRRLVVDLRWFRRFEIEKQFTGRLLKFCSTSVGMDQVLRMDSKSKALYQTIQSYIVHNNIVSNDDWYCFRTMLLESSDKQNTVDCAVFKVLEENCYFELGVSYISYLFDTGLDNPVTIKQAVHLLEQCFLKDFEHFHSGVAIQLLEHILVMEKSFPNFFTYQKAIVLCMCGHFRQCLSMWSSVLDCPTKRRLISTLFIAACRYSNADSIWSMQMKSPYTLSASCHMEMSKYLKEQLQQNGEWKSLRELAHYVIFYGESQSCTFDESAVEAFKSYFASFSEIKWSVDCGIVTDNGCCSCCSSPLKQLTLSDEDFNSMKNELVKRIVIGDSVYRQTSPEEYYRFRQFLNRNDPFDVVVDGCNVAYLGGPTSNDVHIRRITRLVRLLRFELKFRNILVIGRDHFMCFASDSLRTMAKLFSVSNETTDDAFVIVAAVSSGKHCYMVSNDQLNTHCHKLNPPERDYFLLWQRMRQILSEQAQPNAPRHRTLQIPKPLCSNVDWAYEDGRYHFLYVPTETDGVDDRHLRNVMCIQRLTSDY</sequence>
<comment type="caution">
    <text evidence="9">The sequence shown here is derived from an EMBL/GenBank/DDBJ whole genome shotgun (WGS) entry which is preliminary data.</text>
</comment>
<comment type="subcellular location">
    <subcellularLocation>
        <location evidence="1">Mitochondrion</location>
    </subcellularLocation>
</comment>
<dbReference type="GO" id="GO:0030678">
    <property type="term" value="C:mitochondrial ribonuclease P complex"/>
    <property type="evidence" value="ECO:0007669"/>
    <property type="project" value="TreeGrafter"/>
</dbReference>
<organism evidence="9 10">
    <name type="scientific">Trichinella nelsoni</name>
    <dbReference type="NCBI Taxonomy" id="6336"/>
    <lineage>
        <taxon>Eukaryota</taxon>
        <taxon>Metazoa</taxon>
        <taxon>Ecdysozoa</taxon>
        <taxon>Nematoda</taxon>
        <taxon>Enoplea</taxon>
        <taxon>Dorylaimia</taxon>
        <taxon>Trichinellida</taxon>
        <taxon>Trichinellidae</taxon>
        <taxon>Trichinella</taxon>
    </lineage>
</organism>
<evidence type="ECO:0000313" key="9">
    <source>
        <dbReference type="EMBL" id="KRX27395.1"/>
    </source>
</evidence>
<dbReference type="PANTHER" id="PTHR13547">
    <property type="match status" value="1"/>
</dbReference>
<keyword evidence="7" id="KW-0496">Mitochondrion</keyword>
<dbReference type="GO" id="GO:0001682">
    <property type="term" value="P:tRNA 5'-leader removal"/>
    <property type="evidence" value="ECO:0007669"/>
    <property type="project" value="TreeGrafter"/>
</dbReference>
<dbReference type="EMBL" id="JYDL01000003">
    <property type="protein sequence ID" value="KRX27395.1"/>
    <property type="molecule type" value="Genomic_DNA"/>
</dbReference>
<evidence type="ECO:0000256" key="2">
    <source>
        <dbReference type="ARBA" id="ARBA00007626"/>
    </source>
</evidence>
<dbReference type="PANTHER" id="PTHR13547:SF1">
    <property type="entry name" value="MITOCHONDRIAL RIBONUCLEASE P CATALYTIC SUBUNIT"/>
    <property type="match status" value="1"/>
</dbReference>
<gene>
    <name evidence="9" type="ORF">T07_14004</name>
</gene>
<keyword evidence="4" id="KW-0378">Hydrolase</keyword>
<keyword evidence="3" id="KW-0479">Metal-binding</keyword>
<keyword evidence="5" id="KW-0862">Zinc</keyword>
<accession>A0A0V0SM04</accession>
<evidence type="ECO:0000256" key="5">
    <source>
        <dbReference type="ARBA" id="ARBA00022833"/>
    </source>
</evidence>
<dbReference type="Pfam" id="PF16953">
    <property type="entry name" value="PRORP"/>
    <property type="match status" value="1"/>
</dbReference>
<evidence type="ECO:0000256" key="7">
    <source>
        <dbReference type="ARBA" id="ARBA00023128"/>
    </source>
</evidence>
<comment type="similarity">
    <text evidence="2">Belongs to the PPR family. P subfamily.</text>
</comment>
<evidence type="ECO:0000256" key="1">
    <source>
        <dbReference type="ARBA" id="ARBA00004173"/>
    </source>
</evidence>
<dbReference type="GO" id="GO:0097745">
    <property type="term" value="P:mitochondrial tRNA 5'-end processing"/>
    <property type="evidence" value="ECO:0007669"/>
    <property type="project" value="TreeGrafter"/>
</dbReference>
<feature type="non-terminal residue" evidence="9">
    <location>
        <position position="1"/>
    </location>
</feature>
<dbReference type="Proteomes" id="UP000054630">
    <property type="component" value="Unassembled WGS sequence"/>
</dbReference>
<evidence type="ECO:0000256" key="3">
    <source>
        <dbReference type="ARBA" id="ARBA00022723"/>
    </source>
</evidence>
<reference evidence="9 10" key="1">
    <citation type="submission" date="2015-01" db="EMBL/GenBank/DDBJ databases">
        <title>Evolution of Trichinella species and genotypes.</title>
        <authorList>
            <person name="Korhonen P.K."/>
            <person name="Edoardo P."/>
            <person name="Giuseppe L.R."/>
            <person name="Gasser R.B."/>
        </authorList>
    </citation>
    <scope>NUCLEOTIDE SEQUENCE [LARGE SCALE GENOMIC DNA]</scope>
    <source>
        <strain evidence="9">ISS37</strain>
    </source>
</reference>
<keyword evidence="6" id="KW-0809">Transit peptide</keyword>
<feature type="domain" description="PRORP" evidence="8">
    <location>
        <begin position="301"/>
        <end position="530"/>
    </location>
</feature>
<dbReference type="OrthoDB" id="10261632at2759"/>
<evidence type="ECO:0000259" key="8">
    <source>
        <dbReference type="Pfam" id="PF16953"/>
    </source>
</evidence>
<dbReference type="GO" id="GO:0046872">
    <property type="term" value="F:metal ion binding"/>
    <property type="evidence" value="ECO:0007669"/>
    <property type="project" value="UniProtKB-KW"/>
</dbReference>
<evidence type="ECO:0000256" key="6">
    <source>
        <dbReference type="ARBA" id="ARBA00022946"/>
    </source>
</evidence>
<proteinExistence type="inferred from homology"/>